<gene>
    <name evidence="1" type="ORF">GD627_09465</name>
</gene>
<sequence length="98" mass="10953">MQNKIGLLTEDMSRFAFILRVMGLSDLAQKYEQLAGKLRNDQSREAVKEARGWVASSFGRGSSSLGDRYVYRDGVIDEALNAEYETLLQKLTDFANGA</sequence>
<dbReference type="Proteomes" id="UP000326852">
    <property type="component" value="Unassembled WGS sequence"/>
</dbReference>
<evidence type="ECO:0000313" key="2">
    <source>
        <dbReference type="Proteomes" id="UP000326852"/>
    </source>
</evidence>
<reference evidence="1 2" key="1">
    <citation type="submission" date="2019-08" db="EMBL/GenBank/DDBJ databases">
        <title>Arthrobacter sp. nov., isolated from plateau pika and Tibetan wild ass.</title>
        <authorList>
            <person name="Ge Y."/>
        </authorList>
    </citation>
    <scope>NUCLEOTIDE SEQUENCE [LARGE SCALE GENOMIC DNA]</scope>
    <source>
        <strain evidence="1 2">785</strain>
    </source>
</reference>
<proteinExistence type="predicted"/>
<dbReference type="RefSeq" id="WP_152272287.1">
    <property type="nucleotide sequence ID" value="NZ_VTFX01000004.1"/>
</dbReference>
<name>A0A5N6MIW2_9MICC</name>
<dbReference type="AlphaFoldDB" id="A0A5N6MIW2"/>
<dbReference type="EMBL" id="VTFX01000004">
    <property type="protein sequence ID" value="KAD3633061.1"/>
    <property type="molecule type" value="Genomic_DNA"/>
</dbReference>
<evidence type="ECO:0000313" key="1">
    <source>
        <dbReference type="EMBL" id="KAD3633061.1"/>
    </source>
</evidence>
<accession>A0A5N6MIW2</accession>
<protein>
    <submittedName>
        <fullName evidence="1">Uncharacterized protein</fullName>
    </submittedName>
</protein>
<organism evidence="1 2">
    <name type="scientific">Arthrobacter yangruifuii</name>
    <dbReference type="NCBI Taxonomy" id="2606616"/>
    <lineage>
        <taxon>Bacteria</taxon>
        <taxon>Bacillati</taxon>
        <taxon>Actinomycetota</taxon>
        <taxon>Actinomycetes</taxon>
        <taxon>Micrococcales</taxon>
        <taxon>Micrococcaceae</taxon>
        <taxon>Arthrobacter</taxon>
    </lineage>
</organism>
<keyword evidence="2" id="KW-1185">Reference proteome</keyword>
<comment type="caution">
    <text evidence="1">The sequence shown here is derived from an EMBL/GenBank/DDBJ whole genome shotgun (WGS) entry which is preliminary data.</text>
</comment>